<organism evidence="1 2">
    <name type="scientific">Photobacterium ganghwense</name>
    <dbReference type="NCBI Taxonomy" id="320778"/>
    <lineage>
        <taxon>Bacteria</taxon>
        <taxon>Pseudomonadati</taxon>
        <taxon>Pseudomonadota</taxon>
        <taxon>Gammaproteobacteria</taxon>
        <taxon>Vibrionales</taxon>
        <taxon>Vibrionaceae</taxon>
        <taxon>Photobacterium</taxon>
    </lineage>
</organism>
<evidence type="ECO:0000313" key="1">
    <source>
        <dbReference type="EMBL" id="KLV10938.1"/>
    </source>
</evidence>
<dbReference type="AlphaFoldDB" id="A0A0J1HH53"/>
<accession>A0A0J1HH53</accession>
<comment type="caution">
    <text evidence="1">The sequence shown here is derived from an EMBL/GenBank/DDBJ whole genome shotgun (WGS) entry which is preliminary data.</text>
</comment>
<dbReference type="Proteomes" id="UP000035909">
    <property type="component" value="Unassembled WGS sequence"/>
</dbReference>
<proteinExistence type="predicted"/>
<protein>
    <submittedName>
        <fullName evidence="1">Uncharacterized protein</fullName>
    </submittedName>
</protein>
<evidence type="ECO:0000313" key="2">
    <source>
        <dbReference type="Proteomes" id="UP000035909"/>
    </source>
</evidence>
<keyword evidence="2" id="KW-1185">Reference proteome</keyword>
<name>A0A0J1HH53_9GAMM</name>
<gene>
    <name evidence="1" type="ORF">ABT57_03255</name>
</gene>
<dbReference type="EMBL" id="LDOU01000004">
    <property type="protein sequence ID" value="KLV10938.1"/>
    <property type="molecule type" value="Genomic_DNA"/>
</dbReference>
<reference evidence="1 2" key="1">
    <citation type="submission" date="2015-05" db="EMBL/GenBank/DDBJ databases">
        <title>Photobacterium galathea sp. nov.</title>
        <authorList>
            <person name="Machado H."/>
            <person name="Gram L."/>
        </authorList>
    </citation>
    <scope>NUCLEOTIDE SEQUENCE [LARGE SCALE GENOMIC DNA]</scope>
    <source>
        <strain evidence="1 2">DSM 22954</strain>
    </source>
</reference>
<dbReference type="STRING" id="320778.ABT57_03255"/>
<sequence length="81" mass="9337">MICTVQPSYKYEEIMTNAHQNNIRKKRLHDALHEISIVKNQNITSSHILNICRHKNESQNVKTLAIVTIITKLTIKILLSS</sequence>